<proteinExistence type="predicted"/>
<dbReference type="eggNOG" id="ENOG502RES5">
    <property type="taxonomic scope" value="Eukaryota"/>
</dbReference>
<dbReference type="AlphaFoldDB" id="H3GEW0"/>
<feature type="region of interest" description="Disordered" evidence="1">
    <location>
        <begin position="1"/>
        <end position="27"/>
    </location>
</feature>
<feature type="compositionally biased region" description="Polar residues" evidence="1">
    <location>
        <begin position="1"/>
        <end position="19"/>
    </location>
</feature>
<organism evidence="2 3">
    <name type="scientific">Phytophthora ramorum</name>
    <name type="common">Sudden oak death agent</name>
    <dbReference type="NCBI Taxonomy" id="164328"/>
    <lineage>
        <taxon>Eukaryota</taxon>
        <taxon>Sar</taxon>
        <taxon>Stramenopiles</taxon>
        <taxon>Oomycota</taxon>
        <taxon>Peronosporomycetes</taxon>
        <taxon>Peronosporales</taxon>
        <taxon>Peronosporaceae</taxon>
        <taxon>Phytophthora</taxon>
    </lineage>
</organism>
<evidence type="ECO:0000313" key="3">
    <source>
        <dbReference type="Proteomes" id="UP000005238"/>
    </source>
</evidence>
<dbReference type="OMA" id="ANFLEPT"/>
<protein>
    <submittedName>
        <fullName evidence="2">Uncharacterized protein</fullName>
    </submittedName>
</protein>
<dbReference type="VEuPathDB" id="FungiDB:KRP23_5326"/>
<dbReference type="EnsemblProtists" id="Phyra74215">
    <property type="protein sequence ID" value="Phyra74215"/>
    <property type="gene ID" value="Phyra74215"/>
</dbReference>
<reference evidence="3" key="1">
    <citation type="journal article" date="2006" name="Science">
        <title>Phytophthora genome sequences uncover evolutionary origins and mechanisms of pathogenesis.</title>
        <authorList>
            <person name="Tyler B.M."/>
            <person name="Tripathy S."/>
            <person name="Zhang X."/>
            <person name="Dehal P."/>
            <person name="Jiang R.H."/>
            <person name="Aerts A."/>
            <person name="Arredondo F.D."/>
            <person name="Baxter L."/>
            <person name="Bensasson D."/>
            <person name="Beynon J.L."/>
            <person name="Chapman J."/>
            <person name="Damasceno C.M."/>
            <person name="Dorrance A.E."/>
            <person name="Dou D."/>
            <person name="Dickerman A.W."/>
            <person name="Dubchak I.L."/>
            <person name="Garbelotto M."/>
            <person name="Gijzen M."/>
            <person name="Gordon S.G."/>
            <person name="Govers F."/>
            <person name="Grunwald N.J."/>
            <person name="Huang W."/>
            <person name="Ivors K.L."/>
            <person name="Jones R.W."/>
            <person name="Kamoun S."/>
            <person name="Krampis K."/>
            <person name="Lamour K.H."/>
            <person name="Lee M.K."/>
            <person name="McDonald W.H."/>
            <person name="Medina M."/>
            <person name="Meijer H.J."/>
            <person name="Nordberg E.K."/>
            <person name="Maclean D.J."/>
            <person name="Ospina-Giraldo M.D."/>
            <person name="Morris P.F."/>
            <person name="Phuntumart V."/>
            <person name="Putnam N.H."/>
            <person name="Rash S."/>
            <person name="Rose J.K."/>
            <person name="Sakihama Y."/>
            <person name="Salamov A.A."/>
            <person name="Savidor A."/>
            <person name="Scheuring C.F."/>
            <person name="Smith B.M."/>
            <person name="Sobral B.W."/>
            <person name="Terry A."/>
            <person name="Torto-Alalibo T.A."/>
            <person name="Win J."/>
            <person name="Xu Z."/>
            <person name="Zhang H."/>
            <person name="Grigoriev I.V."/>
            <person name="Rokhsar D.S."/>
            <person name="Boore J.L."/>
        </authorList>
    </citation>
    <scope>NUCLEOTIDE SEQUENCE [LARGE SCALE GENOMIC DNA]</scope>
    <source>
        <strain evidence="3">Pr102</strain>
    </source>
</reference>
<feature type="region of interest" description="Disordered" evidence="1">
    <location>
        <begin position="83"/>
        <end position="103"/>
    </location>
</feature>
<dbReference type="EMBL" id="DS566003">
    <property type="status" value="NOT_ANNOTATED_CDS"/>
    <property type="molecule type" value="Genomic_DNA"/>
</dbReference>
<sequence length="264" mass="28944">MPQVTPTNVTSSRSQVQCSTRHDGVESRSARRLGAALVGRSPSITSDFSLAHAEAESPFVSRRERPTPTSPNACVHPHYQFSMLMDPGHKQPKSVSSGNTSLSSDNTALWKNDANDVATLFFPANFLEPTTPETFLELDPAGFFTHSSSGVATKGSCASALGRAGSTQQTTPINCWAKLEPSREPCTDEIPWPDLVFWLGNVSTGEVSCSCAQCSRHAMRVCNAGLMRQHRYSPYHHHQQQNQQRRRVSSRVPVINLPRIEGVN</sequence>
<dbReference type="InParanoid" id="H3GEW0"/>
<evidence type="ECO:0000313" key="2">
    <source>
        <dbReference type="EnsemblProtists" id="Phyra74215"/>
    </source>
</evidence>
<name>H3GEW0_PHYRM</name>
<feature type="compositionally biased region" description="Polar residues" evidence="1">
    <location>
        <begin position="93"/>
        <end position="103"/>
    </location>
</feature>
<dbReference type="VEuPathDB" id="FungiDB:KRP22_14795"/>
<dbReference type="Proteomes" id="UP000005238">
    <property type="component" value="Unassembled WGS sequence"/>
</dbReference>
<accession>H3GEW0</accession>
<keyword evidence="3" id="KW-1185">Reference proteome</keyword>
<dbReference type="HOGENOM" id="CLU_092238_0_0_1"/>
<reference evidence="2" key="2">
    <citation type="submission" date="2015-06" db="UniProtKB">
        <authorList>
            <consortium name="EnsemblProtists"/>
        </authorList>
    </citation>
    <scope>IDENTIFICATION</scope>
    <source>
        <strain evidence="2">Pr102</strain>
    </source>
</reference>
<evidence type="ECO:0000256" key="1">
    <source>
        <dbReference type="SAM" id="MobiDB-lite"/>
    </source>
</evidence>